<dbReference type="InterPro" id="IPR016024">
    <property type="entry name" value="ARM-type_fold"/>
</dbReference>
<evidence type="ECO:0000256" key="10">
    <source>
        <dbReference type="PROSITE-ProRule" id="PRU00103"/>
    </source>
</evidence>
<evidence type="ECO:0000256" key="7">
    <source>
        <dbReference type="ARBA" id="ARBA00023242"/>
    </source>
</evidence>
<evidence type="ECO:0000313" key="14">
    <source>
        <dbReference type="Proteomes" id="UP000800235"/>
    </source>
</evidence>
<sequence length="1784" mass="197515">MATILQRQLAEIASKSTHQLDLKAKRAAHGKSLLFDPKVAVSQDFNSLYQICIEGYEELCSLDPRFAAYSTSIFSEQSKTEEREQMTVDQNTELDAVIESFLGLVGARLLLKPAQKAVEWLVRRFKIHEHNIECLILTFLPYHSTPLFLSLLSILPPQLPQAFRFLYPSITAVQALPLHTILYTATNNHAFFSAFNQYVLKVAKARHQSSVLVSFWVSVTTQAVDGMISAAQSGREAIHRQRQEDLMLRILPVLNQGLSMRDIPELITGCCVITTVLAAKGHLEDHVLDGMMEALATGWTTQTIDVRVTCLGMLAGERSAAELAQPVLRKLFKFDQFLNTLISASRQYKMDRLALGFVLGCIKRLLGKKASASSVETVEEILHAGLMNSPELKIVIRSLFSTAQNLRMGGSLTPEQQANFARLLTLFAEWPLSSELFQRALKKSPFSQDELELSIQTVLPRQIEPVTLAEDATMEDAPLLTVRSDFDTAIATVANMKPRSESFLFVSASEEFGLLYPTFLHSLSSKENLHRFIEIPAVNRTSSIAFASFYVRVFTGNTPQTAKCAALRVLAAALDGSQKQDIDFQALIPYLVVALMDRSASVRRAATECTTALSQYYNLLADSPTVVSLGDEKDFNPSSTDVENGQNAIKGLVQDVLAPNLQECVMDADMVSTVLITALNGSTSSRKGQVNADVPDLKSARRTAIFAFLARHASTSPLLHVRTRVLTILNQVGKIGSPSRTQILLPWLKQWLGLDASHMTTFSDFGRIALPEFDAEIFRVISTREQDGIELLKQILDGSVTVIRHAALQAAHSRIKEVWSSLKAGDREFIVLALLEAALLDSTDASDAAQIELAMETLRALTLPTEALVALVDSLLNTVALPSGPPAKKRRRTSHTQKVDVNIGSDQTTLTLRKYTTVLELVDNSSPENHSELLKGLFQVLEEIERLQRSTGSTMVYLQGLTINSLLAIVDALKEPKDFAVDRNAINQLVECVKETSNPQVQNAALLLISGLAEWVPDVVLHGVMPVFTHMGKTILRQGDEYSAHVIDQTVSRVVPLLVASSHKKGRNIAQDTSAILLSFTAAFEHIPAHRRLDLFKHVADAIGPQDGLHAIIAMIMDRYPTDNQARRFVADLVNSFEPNVVLATIRQYVALVTDCFKQTRQLSDSLLNLKGKPTEDAHATANNLLDGLANLLDNTLLRSRFVMSFDADLASNQRSAFSQLMEDSIRLTQFLGGRPHLAQSSTRVMSNIFKLLPTVDLIKCAETLLDHNEDDIRHVVLHSVDAQVGSIRNSDLNSTTALLEFVPRVTSLIQKSSNVALKHGAIGCIDRITEHVGKKDPNTILESAQIIAGEGALRDADDELKIVSMLCLATMVDVLQDDFIPFLPLVLPQVFTYLRSSMNEESSPLRINMVNAGFALINAVAEHLAYMFTGKYLDNGFRIAQLSAHARICSGTRKQFYRLVGAIVGPSEIFSAFNRNYSAELQQDSFEVIEEYFDTVKTAILSRPRSVIKSSSTAIFELLLKAFDHRRLAEADSEIDFDLEEIDQIESVYIDVAFTTVTRIDDTTFRPFFLRLVEWTGALPKKDANGRIARATVLYKFLAVIFGQLKALMTSYSSYIIESSSDILQHTSSSSQEGLRLLTAVLSALEQTFEYDKSEFWQSPAHFTPISTALTTLLSTSKSRTLTPYLTSTITTLAAATNSQDQHKELNSAILKLMRSDDAEVRLAAVKTEMELTEGLGEVWLGMVPEMLPFVSELLEDEEGDVEREAKRWVGRVEELLGESLEL</sequence>
<name>A0A9P4NJ36_9PEZI</name>
<evidence type="ECO:0000256" key="4">
    <source>
        <dbReference type="ARBA" id="ARBA00015399"/>
    </source>
</evidence>
<dbReference type="Gene3D" id="1.25.10.10">
    <property type="entry name" value="Leucine-rich Repeat Variant"/>
    <property type="match status" value="3"/>
</dbReference>
<dbReference type="Proteomes" id="UP000800235">
    <property type="component" value="Unassembled WGS sequence"/>
</dbReference>
<dbReference type="Pfam" id="PF23243">
    <property type="entry name" value="HEAT_HEATR1"/>
    <property type="match status" value="1"/>
</dbReference>
<evidence type="ECO:0000256" key="1">
    <source>
        <dbReference type="ARBA" id="ARBA00004604"/>
    </source>
</evidence>
<dbReference type="PANTHER" id="PTHR13457">
    <property type="entry name" value="BAP28"/>
    <property type="match status" value="1"/>
</dbReference>
<evidence type="ECO:0000256" key="6">
    <source>
        <dbReference type="ARBA" id="ARBA00022552"/>
    </source>
</evidence>
<dbReference type="InterPro" id="IPR011989">
    <property type="entry name" value="ARM-like"/>
</dbReference>
<evidence type="ECO:0000256" key="2">
    <source>
        <dbReference type="ARBA" id="ARBA00010559"/>
    </source>
</evidence>
<dbReference type="Pfam" id="PF08146">
    <property type="entry name" value="BP28CT"/>
    <property type="match status" value="1"/>
</dbReference>
<feature type="repeat" description="HEAT" evidence="10">
    <location>
        <begin position="1748"/>
        <end position="1784"/>
    </location>
</feature>
<accession>A0A9P4NJ36</accession>
<dbReference type="InterPro" id="IPR040191">
    <property type="entry name" value="UTP10"/>
</dbReference>
<evidence type="ECO:0000256" key="8">
    <source>
        <dbReference type="ARBA" id="ARBA00023274"/>
    </source>
</evidence>
<dbReference type="PROSITE" id="PS50077">
    <property type="entry name" value="HEAT_REPEAT"/>
    <property type="match status" value="1"/>
</dbReference>
<gene>
    <name evidence="13" type="ORF">EJ08DRAFT_640072</name>
</gene>
<dbReference type="Pfam" id="PF12397">
    <property type="entry name" value="U3snoRNP10"/>
    <property type="match status" value="1"/>
</dbReference>
<comment type="function">
    <text evidence="9">Involved in nucleolar processing of pre-18S ribosomal RNA. Involved in ribosome biosynthesis.</text>
</comment>
<keyword evidence="8 11" id="KW-0687">Ribonucleoprotein</keyword>
<keyword evidence="14" id="KW-1185">Reference proteome</keyword>
<keyword evidence="5 11" id="KW-0690">Ribosome biogenesis</keyword>
<evidence type="ECO:0000313" key="13">
    <source>
        <dbReference type="EMBL" id="KAF2423501.1"/>
    </source>
</evidence>
<dbReference type="InterPro" id="IPR021133">
    <property type="entry name" value="HEAT_type_2"/>
</dbReference>
<evidence type="ECO:0000256" key="3">
    <source>
        <dbReference type="ARBA" id="ARBA00011399"/>
    </source>
</evidence>
<keyword evidence="7 11" id="KW-0539">Nucleus</keyword>
<evidence type="ECO:0000256" key="5">
    <source>
        <dbReference type="ARBA" id="ARBA00022517"/>
    </source>
</evidence>
<dbReference type="SUPFAM" id="SSF48371">
    <property type="entry name" value="ARM repeat"/>
    <property type="match status" value="2"/>
</dbReference>
<dbReference type="InterPro" id="IPR056473">
    <property type="entry name" value="HEAT_Utp10/HEAT1"/>
</dbReference>
<dbReference type="GO" id="GO:0034455">
    <property type="term" value="C:t-UTP complex"/>
    <property type="evidence" value="ECO:0007669"/>
    <property type="project" value="TreeGrafter"/>
</dbReference>
<dbReference type="SMART" id="SM01036">
    <property type="entry name" value="BP28CT"/>
    <property type="match status" value="1"/>
</dbReference>
<protein>
    <recommendedName>
        <fullName evidence="4 11">U3 small nucleolar RNA-associated protein 10</fullName>
    </recommendedName>
</protein>
<comment type="similarity">
    <text evidence="2 11">Belongs to the HEATR1/UTP10 family.</text>
</comment>
<dbReference type="GO" id="GO:0032040">
    <property type="term" value="C:small-subunit processome"/>
    <property type="evidence" value="ECO:0007669"/>
    <property type="project" value="TreeGrafter"/>
</dbReference>
<dbReference type="PANTHER" id="PTHR13457:SF1">
    <property type="entry name" value="HEAT REPEAT-CONTAINING PROTEIN 1"/>
    <property type="match status" value="1"/>
</dbReference>
<dbReference type="OrthoDB" id="31183at2759"/>
<dbReference type="GO" id="GO:0030515">
    <property type="term" value="F:snoRNA binding"/>
    <property type="evidence" value="ECO:0007669"/>
    <property type="project" value="TreeGrafter"/>
</dbReference>
<feature type="domain" description="BP28 C-terminal" evidence="12">
    <location>
        <begin position="1506"/>
        <end position="1657"/>
    </location>
</feature>
<comment type="caution">
    <text evidence="13">The sequence shown here is derived from an EMBL/GenBank/DDBJ whole genome shotgun (WGS) entry which is preliminary data.</text>
</comment>
<proteinExistence type="inferred from homology"/>
<evidence type="ECO:0000256" key="11">
    <source>
        <dbReference type="RuleBase" id="RU367065"/>
    </source>
</evidence>
<comment type="subunit">
    <text evidence="3 11">Component of the ribosomal small subunit (SSU) processome.</text>
</comment>
<dbReference type="InterPro" id="IPR022125">
    <property type="entry name" value="U3snoRNP10_N"/>
</dbReference>
<evidence type="ECO:0000256" key="9">
    <source>
        <dbReference type="ARBA" id="ARBA00025076"/>
    </source>
</evidence>
<keyword evidence="6 11" id="KW-0698">rRNA processing</keyword>
<reference evidence="13" key="1">
    <citation type="journal article" date="2020" name="Stud. Mycol.">
        <title>101 Dothideomycetes genomes: a test case for predicting lifestyles and emergence of pathogens.</title>
        <authorList>
            <person name="Haridas S."/>
            <person name="Albert R."/>
            <person name="Binder M."/>
            <person name="Bloem J."/>
            <person name="Labutti K."/>
            <person name="Salamov A."/>
            <person name="Andreopoulos B."/>
            <person name="Baker S."/>
            <person name="Barry K."/>
            <person name="Bills G."/>
            <person name="Bluhm B."/>
            <person name="Cannon C."/>
            <person name="Castanera R."/>
            <person name="Culley D."/>
            <person name="Daum C."/>
            <person name="Ezra D."/>
            <person name="Gonzalez J."/>
            <person name="Henrissat B."/>
            <person name="Kuo A."/>
            <person name="Liang C."/>
            <person name="Lipzen A."/>
            <person name="Lutzoni F."/>
            <person name="Magnuson J."/>
            <person name="Mondo S."/>
            <person name="Nolan M."/>
            <person name="Ohm R."/>
            <person name="Pangilinan J."/>
            <person name="Park H.-J."/>
            <person name="Ramirez L."/>
            <person name="Alfaro M."/>
            <person name="Sun H."/>
            <person name="Tritt A."/>
            <person name="Yoshinaga Y."/>
            <person name="Zwiers L.-H."/>
            <person name="Turgeon B."/>
            <person name="Goodwin S."/>
            <person name="Spatafora J."/>
            <person name="Crous P."/>
            <person name="Grigoriev I."/>
        </authorList>
    </citation>
    <scope>NUCLEOTIDE SEQUENCE</scope>
    <source>
        <strain evidence="13">CBS 130266</strain>
    </source>
</reference>
<organism evidence="13 14">
    <name type="scientific">Tothia fuscella</name>
    <dbReference type="NCBI Taxonomy" id="1048955"/>
    <lineage>
        <taxon>Eukaryota</taxon>
        <taxon>Fungi</taxon>
        <taxon>Dikarya</taxon>
        <taxon>Ascomycota</taxon>
        <taxon>Pezizomycotina</taxon>
        <taxon>Dothideomycetes</taxon>
        <taxon>Pleosporomycetidae</taxon>
        <taxon>Venturiales</taxon>
        <taxon>Cylindrosympodiaceae</taxon>
        <taxon>Tothia</taxon>
    </lineage>
</organism>
<comment type="subcellular location">
    <subcellularLocation>
        <location evidence="1 11">Nucleus</location>
        <location evidence="1 11">Nucleolus</location>
    </subcellularLocation>
</comment>
<evidence type="ECO:0000259" key="12">
    <source>
        <dbReference type="SMART" id="SM01036"/>
    </source>
</evidence>
<dbReference type="GO" id="GO:0000462">
    <property type="term" value="P:maturation of SSU-rRNA from tricistronic rRNA transcript (SSU-rRNA, 5.8S rRNA, LSU-rRNA)"/>
    <property type="evidence" value="ECO:0007669"/>
    <property type="project" value="TreeGrafter"/>
</dbReference>
<dbReference type="GO" id="GO:0045943">
    <property type="term" value="P:positive regulation of transcription by RNA polymerase I"/>
    <property type="evidence" value="ECO:0007669"/>
    <property type="project" value="TreeGrafter"/>
</dbReference>
<dbReference type="InterPro" id="IPR012954">
    <property type="entry name" value="BP28_C_dom"/>
</dbReference>
<dbReference type="GO" id="GO:0030686">
    <property type="term" value="C:90S preribosome"/>
    <property type="evidence" value="ECO:0007669"/>
    <property type="project" value="TreeGrafter"/>
</dbReference>
<dbReference type="EMBL" id="MU007081">
    <property type="protein sequence ID" value="KAF2423501.1"/>
    <property type="molecule type" value="Genomic_DNA"/>
</dbReference>